<evidence type="ECO:0000313" key="2">
    <source>
        <dbReference type="EMBL" id="ACC43949.1"/>
    </source>
</evidence>
<accession>B2L3J6</accession>
<evidence type="ECO:0000313" key="3">
    <source>
        <dbReference type="EMBL" id="ACC43960.1"/>
    </source>
</evidence>
<feature type="transmembrane region" description="Helical" evidence="1">
    <location>
        <begin position="30"/>
        <end position="47"/>
    </location>
</feature>
<dbReference type="AlphaFoldDB" id="B2L3J6"/>
<protein>
    <submittedName>
        <fullName evidence="2">Uncharacterized protein</fullName>
    </submittedName>
</protein>
<dbReference type="EMBL" id="EU432547">
    <property type="protein sequence ID" value="ACC43949.1"/>
    <property type="molecule type" value="Genomic_DNA"/>
</dbReference>
<keyword evidence="1" id="KW-0812">Transmembrane</keyword>
<gene>
    <name evidence="2" type="ORF">PruORF0001_1</name>
    <name evidence="3" type="ORF">PruORF0001_2</name>
</gene>
<keyword evidence="1" id="KW-1133">Transmembrane helix</keyword>
<keyword evidence="1" id="KW-0472">Membrane</keyword>
<name>B2L3J6_PHIRO</name>
<reference evidence="2" key="1">
    <citation type="journal article" date="2008" name="Proc. Natl. Acad. Sci. U.S.A.">
        <title>Evidence for degenerate tetraploidy in bdelloid rotifers.</title>
        <authorList>
            <person name="Mark Welch D.B."/>
            <person name="Mark Welch J.L."/>
            <person name="Meselson M."/>
        </authorList>
    </citation>
    <scope>NUCLEOTIDE SEQUENCE</scope>
    <source>
        <strain evidence="2">MM1</strain>
    </source>
</reference>
<evidence type="ECO:0000256" key="1">
    <source>
        <dbReference type="SAM" id="Phobius"/>
    </source>
</evidence>
<dbReference type="EMBL" id="EU432548">
    <property type="protein sequence ID" value="ACC43960.1"/>
    <property type="molecule type" value="Genomic_DNA"/>
</dbReference>
<organism evidence="2">
    <name type="scientific">Philodina roseola</name>
    <name type="common">Rotifer</name>
    <dbReference type="NCBI Taxonomy" id="96448"/>
    <lineage>
        <taxon>Eukaryota</taxon>
        <taxon>Metazoa</taxon>
        <taxon>Spiralia</taxon>
        <taxon>Gnathifera</taxon>
        <taxon>Rotifera</taxon>
        <taxon>Eurotatoria</taxon>
        <taxon>Bdelloidea</taxon>
        <taxon>Philodinida</taxon>
        <taxon>Philodinidae</taxon>
        <taxon>Philodina</taxon>
    </lineage>
</organism>
<sequence>MFEKCISKRSNVERSILGKHLIIFTIQRRWSFLCGFLILLVFSMWRFSSVKSIKKENHSIDGKFNSLPTLSRVLYLFICENQVEVDHYAKIFPSVSADAIFYCWGQNCNTTKFRPSIQFYVRPWSSEMKEDEPMISFQNRKSFYSVRSRIFIINEKELRLKTKLTWTTARNKMYNFALEEEHKQSWRWAYFTFSDGDIHTACPLADQILTNKTSVNYGNNEENLIAPAFRLFVDATTIENPEQTCFFLFDAFLLTIAPAIGTISGAAGPMAFPGLLAQVVYHIDGMFNAIQHDALPFVLPYCPRYDVRTWWTSQAIFVYRTLCLYGHLLLFDGVHVAQQTHHPYPRVGNPWTIDNDMNLVPDHLIPLQNYMKQSRFVSPIVLHHYSGWSIRLTSETCRRNHTSMKIESCLVHGDDQDQFDIV</sequence>
<proteinExistence type="predicted"/>